<keyword evidence="1" id="KW-0812">Transmembrane</keyword>
<dbReference type="EMBL" id="QJJX01000006">
    <property type="protein sequence ID" value="PXX23372.1"/>
    <property type="molecule type" value="Genomic_DNA"/>
</dbReference>
<dbReference type="Proteomes" id="UP000248314">
    <property type="component" value="Unassembled WGS sequence"/>
</dbReference>
<gene>
    <name evidence="2" type="ORF">EJ73_00721</name>
</gene>
<reference evidence="2 3" key="1">
    <citation type="submission" date="2018-05" db="EMBL/GenBank/DDBJ databases">
        <title>Genomic Encyclopedia of Type Strains, Phase I: the one thousand microbial genomes (KMG-I) project.</title>
        <authorList>
            <person name="Kyrpides N."/>
        </authorList>
    </citation>
    <scope>NUCLEOTIDE SEQUENCE [LARGE SCALE GENOMIC DNA]</scope>
    <source>
        <strain evidence="2 3">DSM 15611</strain>
    </source>
</reference>
<sequence>MKNLENAYVSELSKEEMQSINGGFPWLVAGLILAGLLYSQKAY</sequence>
<keyword evidence="1" id="KW-0472">Membrane</keyword>
<keyword evidence="1" id="KW-1133">Transmembrane helix</keyword>
<proteinExistence type="predicted"/>
<dbReference type="InterPro" id="IPR010133">
    <property type="entry name" value="Bacteriocin_signal_seq"/>
</dbReference>
<protein>
    <submittedName>
        <fullName evidence="2">Lactobin A/cerein 7B family class IIb bacteriocin</fullName>
    </submittedName>
</protein>
<comment type="caution">
    <text evidence="2">The sequence shown here is derived from an EMBL/GenBank/DDBJ whole genome shotgun (WGS) entry which is preliminary data.</text>
</comment>
<dbReference type="NCBIfam" id="TIGR01847">
    <property type="entry name" value="bacteriocin_sig"/>
    <property type="match status" value="1"/>
</dbReference>
<dbReference type="NCBIfam" id="TIGR03949">
    <property type="entry name" value="bact_IIb_cerein"/>
    <property type="match status" value="1"/>
</dbReference>
<accession>A0A318HYF7</accession>
<feature type="transmembrane region" description="Helical" evidence="1">
    <location>
        <begin position="20"/>
        <end position="38"/>
    </location>
</feature>
<dbReference type="AlphaFoldDB" id="A0A318HYF7"/>
<keyword evidence="3" id="KW-1185">Reference proteome</keyword>
<evidence type="ECO:0000313" key="2">
    <source>
        <dbReference type="EMBL" id="PXX23372.1"/>
    </source>
</evidence>
<dbReference type="STRING" id="1122991.GCA_000613445_02883"/>
<dbReference type="InterPro" id="IPR023991">
    <property type="entry name" value="Bacteriocin_IIb_lactobn/cerein"/>
</dbReference>
<dbReference type="GeneID" id="84898286"/>
<organism evidence="2 3">
    <name type="scientific">Hoylesella shahii DSM 15611 = JCM 12083</name>
    <dbReference type="NCBI Taxonomy" id="1122991"/>
    <lineage>
        <taxon>Bacteria</taxon>
        <taxon>Pseudomonadati</taxon>
        <taxon>Bacteroidota</taxon>
        <taxon>Bacteroidia</taxon>
        <taxon>Bacteroidales</taxon>
        <taxon>Prevotellaceae</taxon>
        <taxon>Hoylesella</taxon>
    </lineage>
</organism>
<name>A0A318HYF7_9BACT</name>
<evidence type="ECO:0000256" key="1">
    <source>
        <dbReference type="SAM" id="Phobius"/>
    </source>
</evidence>
<dbReference type="RefSeq" id="WP_110370035.1">
    <property type="nucleotide sequence ID" value="NZ_BAIZ01000004.1"/>
</dbReference>
<evidence type="ECO:0000313" key="3">
    <source>
        <dbReference type="Proteomes" id="UP000248314"/>
    </source>
</evidence>